<evidence type="ECO:0000313" key="4">
    <source>
        <dbReference type="Proteomes" id="UP000183174"/>
    </source>
</evidence>
<reference evidence="3 4" key="1">
    <citation type="submission" date="2016-08" db="EMBL/GenBank/DDBJ databases">
        <authorList>
            <person name="Seilhamer J.J."/>
        </authorList>
    </citation>
    <scope>NUCLEOTIDE SEQUENCE [LARGE SCALE GENOMIC DNA]</scope>
    <source>
        <strain evidence="3 4">CCBAU 10071</strain>
    </source>
</reference>
<dbReference type="Pfam" id="PF18932">
    <property type="entry name" value="DUF5681"/>
    <property type="match status" value="1"/>
</dbReference>
<protein>
    <recommendedName>
        <fullName evidence="2">DUF5681 domain-containing protein</fullName>
    </recommendedName>
</protein>
<dbReference type="InterPro" id="IPR043736">
    <property type="entry name" value="DUF5681"/>
</dbReference>
<sequence length="139" mass="16363">MNRNLKGQFAKGTSGNLNGRPRKQPHPICDDQVRRDFFEADETLVPIVIGNRREMVPARVAIDKQLIFKAVSGDPRAMAQYYKRKDRFIVEYVNRQLENLRLIAESEDRLRQFPEDVTDEFKRALSLLKQTIDRHYYPI</sequence>
<organism evidence="3 4">
    <name type="scientific">Bradyrhizobium yuanmingense</name>
    <dbReference type="NCBI Taxonomy" id="108015"/>
    <lineage>
        <taxon>Bacteria</taxon>
        <taxon>Pseudomonadati</taxon>
        <taxon>Pseudomonadota</taxon>
        <taxon>Alphaproteobacteria</taxon>
        <taxon>Hyphomicrobiales</taxon>
        <taxon>Nitrobacteraceae</taxon>
        <taxon>Bradyrhizobium</taxon>
    </lineage>
</organism>
<dbReference type="EMBL" id="FMAE01000007">
    <property type="protein sequence ID" value="SCB43330.1"/>
    <property type="molecule type" value="Genomic_DNA"/>
</dbReference>
<feature type="compositionally biased region" description="Polar residues" evidence="1">
    <location>
        <begin position="1"/>
        <end position="17"/>
    </location>
</feature>
<feature type="domain" description="DUF5681" evidence="2">
    <location>
        <begin position="6"/>
        <end position="84"/>
    </location>
</feature>
<dbReference type="Proteomes" id="UP000183174">
    <property type="component" value="Unassembled WGS sequence"/>
</dbReference>
<evidence type="ECO:0000256" key="1">
    <source>
        <dbReference type="SAM" id="MobiDB-lite"/>
    </source>
</evidence>
<name>A0A1C3WTQ8_9BRAD</name>
<feature type="region of interest" description="Disordered" evidence="1">
    <location>
        <begin position="1"/>
        <end position="26"/>
    </location>
</feature>
<gene>
    <name evidence="3" type="ORF">GA0061099_1007252</name>
</gene>
<evidence type="ECO:0000259" key="2">
    <source>
        <dbReference type="Pfam" id="PF18932"/>
    </source>
</evidence>
<proteinExistence type="predicted"/>
<accession>A0A1C3WTQ8</accession>
<dbReference type="AlphaFoldDB" id="A0A1C3WTQ8"/>
<evidence type="ECO:0000313" key="3">
    <source>
        <dbReference type="EMBL" id="SCB43330.1"/>
    </source>
</evidence>
<dbReference type="RefSeq" id="WP_036013975.1">
    <property type="nucleotide sequence ID" value="NZ_FMAE01000007.1"/>
</dbReference>